<dbReference type="RefSeq" id="WP_023661383.1">
    <property type="nucleotide sequence ID" value="NZ_CP007620.1"/>
</dbReference>
<accession>A0A059UW30</accession>
<dbReference type="AlphaFoldDB" id="A0A059UW30"/>
<dbReference type="InterPro" id="IPR016917">
    <property type="entry name" value="UCP029393"/>
</dbReference>
<dbReference type="InterPro" id="IPR022584">
    <property type="entry name" value="DUF2937"/>
</dbReference>
<dbReference type="PIRSF" id="PIRSF029393">
    <property type="entry name" value="UCP029393"/>
    <property type="match status" value="1"/>
</dbReference>
<reference evidence="1 2" key="1">
    <citation type="submission" date="2015-10" db="EMBL/GenBank/DDBJ databases">
        <title>Pseudomonas putida clinical strains.</title>
        <authorList>
            <person name="Molina L."/>
            <person name="Udaondo Z."/>
        </authorList>
    </citation>
    <scope>NUCLEOTIDE SEQUENCE [LARGE SCALE GENOMIC DNA]</scope>
    <source>
        <strain evidence="1 2">HB13667</strain>
    </source>
</reference>
<dbReference type="PATRIC" id="fig|303.167.peg.4625"/>
<evidence type="ECO:0000313" key="1">
    <source>
        <dbReference type="EMBL" id="KPM58610.1"/>
    </source>
</evidence>
<evidence type="ECO:0000313" key="2">
    <source>
        <dbReference type="Proteomes" id="UP000050437"/>
    </source>
</evidence>
<dbReference type="Pfam" id="PF11157">
    <property type="entry name" value="DUF2937"/>
    <property type="match status" value="1"/>
</dbReference>
<proteinExistence type="predicted"/>
<organism evidence="1 2">
    <name type="scientific">Pseudomonas putida</name>
    <name type="common">Arthrobacter siderocapsulatus</name>
    <dbReference type="NCBI Taxonomy" id="303"/>
    <lineage>
        <taxon>Bacteria</taxon>
        <taxon>Pseudomonadati</taxon>
        <taxon>Pseudomonadota</taxon>
        <taxon>Gammaproteobacteria</taxon>
        <taxon>Pseudomonadales</taxon>
        <taxon>Pseudomonadaceae</taxon>
        <taxon>Pseudomonas</taxon>
    </lineage>
</organism>
<dbReference type="EMBL" id="LKKS01000137">
    <property type="protein sequence ID" value="KPM58610.1"/>
    <property type="molecule type" value="Genomic_DNA"/>
</dbReference>
<dbReference type="Proteomes" id="UP000050437">
    <property type="component" value="Unassembled WGS sequence"/>
</dbReference>
<protein>
    <submittedName>
        <fullName evidence="1">Uncharacterized protein</fullName>
    </submittedName>
</protein>
<name>A0A059UW30_PSEPU</name>
<dbReference type="KEGG" id="ppud:DW66_4375"/>
<sequence length="173" mass="19740">MFRSYLRLLLFTFGLLAGIQVPGLVKDYSQRVEAHLFESREALDGFRQTAERFFNGDLQALLRHYRSSDDPVFNSDANSIESLMIRNELLENEWQALQAPWAQRTWHVLVQADPQLREETLNGYSYQILLVPEAVGWGLGAGFVLAFVIESLLLAIGWVILGGRRGAVKESWR</sequence>
<dbReference type="GeneID" id="92659370"/>
<dbReference type="OrthoDB" id="7021410at2"/>
<comment type="caution">
    <text evidence="1">The sequence shown here is derived from an EMBL/GenBank/DDBJ whole genome shotgun (WGS) entry which is preliminary data.</text>
</comment>
<gene>
    <name evidence="1" type="ORF">HB13667_27540</name>
</gene>